<organism evidence="11 12">
    <name type="scientific">Pseudomonas entomophila</name>
    <dbReference type="NCBI Taxonomy" id="312306"/>
    <lineage>
        <taxon>Bacteria</taxon>
        <taxon>Pseudomonadati</taxon>
        <taxon>Pseudomonadota</taxon>
        <taxon>Gammaproteobacteria</taxon>
        <taxon>Pseudomonadales</taxon>
        <taxon>Pseudomonadaceae</taxon>
        <taxon>Pseudomonas</taxon>
    </lineage>
</organism>
<evidence type="ECO:0000256" key="1">
    <source>
        <dbReference type="ARBA" id="ARBA00001947"/>
    </source>
</evidence>
<comment type="similarity">
    <text evidence="2">Belongs to the protein prenyltransferase subunit beta family.</text>
</comment>
<dbReference type="GeneID" id="32807711"/>
<reference evidence="11 12" key="1">
    <citation type="submission" date="2023-08" db="EMBL/GenBank/DDBJ databases">
        <title>Complete Genome Sequence of Pseudomonas entomophila TVIN A01.</title>
        <authorList>
            <person name="Shelke T."/>
            <person name="Mahar N.S."/>
            <person name="Gupta I."/>
            <person name="Gupta V."/>
        </authorList>
    </citation>
    <scope>NUCLEOTIDE SEQUENCE [LARGE SCALE GENOMIC DNA]</scope>
    <source>
        <strain evidence="11 12">TVIN-A01</strain>
    </source>
</reference>
<dbReference type="Proteomes" id="UP001183127">
    <property type="component" value="Chromosome"/>
</dbReference>
<evidence type="ECO:0000256" key="5">
    <source>
        <dbReference type="ARBA" id="ARBA00022723"/>
    </source>
</evidence>
<protein>
    <recommendedName>
        <fullName evidence="8">Geranylgeranyl transferase type II subunit beta</fullName>
    </recommendedName>
    <alternativeName>
        <fullName evidence="9">Type II protein geranyl-geranyltransferase subunit beta</fullName>
    </alternativeName>
</protein>
<dbReference type="SUPFAM" id="SSF48239">
    <property type="entry name" value="Terpenoid cyclases/Protein prenyltransferases"/>
    <property type="match status" value="1"/>
</dbReference>
<dbReference type="RefSeq" id="WP_011535767.1">
    <property type="nucleotide sequence ID" value="NZ_CP132921.1"/>
</dbReference>
<gene>
    <name evidence="11" type="ORF">RAH46_05970</name>
</gene>
<keyword evidence="12" id="KW-1185">Reference proteome</keyword>
<keyword evidence="7" id="KW-0862">Zinc</keyword>
<dbReference type="PANTHER" id="PTHR11774:SF11">
    <property type="entry name" value="GERANYLGERANYL TRANSFERASE TYPE-2 SUBUNIT BETA"/>
    <property type="match status" value="1"/>
</dbReference>
<keyword evidence="4" id="KW-0808">Transferase</keyword>
<evidence type="ECO:0000256" key="9">
    <source>
        <dbReference type="ARBA" id="ARBA00032766"/>
    </source>
</evidence>
<evidence type="ECO:0000256" key="3">
    <source>
        <dbReference type="ARBA" id="ARBA00022602"/>
    </source>
</evidence>
<evidence type="ECO:0000313" key="12">
    <source>
        <dbReference type="Proteomes" id="UP001183127"/>
    </source>
</evidence>
<dbReference type="EMBL" id="CP132921">
    <property type="protein sequence ID" value="WMW06885.1"/>
    <property type="molecule type" value="Genomic_DNA"/>
</dbReference>
<feature type="domain" description="Prenyltransferase alpha-alpha toroid" evidence="10">
    <location>
        <begin position="559"/>
        <end position="711"/>
    </location>
</feature>
<keyword evidence="6" id="KW-0677">Repeat</keyword>
<sequence length="723" mass="79174">MHSASYTFMAEALMDREEGGFLAVTDATGAVRISSDKRLEDQVAATLFFAAHGEAEQAEFALAGLLALHDASQDGFTELGDRFWNPHGSGRCRTLASQFDALRAVLEFRRLRRDDAQLKSVTAGLSQRLQQVYDNRLFGGVLSSDWGAVIDGHMPIELDIGAVNLLCSLCACKGDQALLTHLQQHVWKLEDEVRAELDGLGAGTLRNTASRARAAAALARWAQANSHQEMLQLARKLLEDTFERLHDNTYGGFWDRLRYDQRVGADWLTSFKRNESPFPIKTSLDVALLLDALALARPHDAAERRDQLLKALGDFHDSHHGGFFLGKGYFWSTPVDPTVPFIRQFWAPPRQLGVFHIGNLSYLPLHIKSLEGQLACLKALAAHTASLPAAQAWASVDGSALRVVDNRRPLEQPHLGQMPNLDVNLPAYYDWLSQSRASLAVPYGLTAELAPQGFRADRCWQVFSALHVISDLYALKADIEDSASLVTCIQASQNPDGGFSEQPGQLSDVFATYCAVISLRLLGSAPRNEQACIAYLRQCQQADGGFGNVPGYQSDIWHSNLAALSLHVLGAQANQPQALLDFILACRHADGGFGNRPGNPPDTFSTYRALSLLHALDRELVDAKATVAWLQGLQQADGPFLYRPGKAVSLVGSYMAVAGLYLLDAEPRDKQGVTDWIARHQKKDGGFGPLNTTSATTDESFTCIQSLLILKGALSKYWVALVN</sequence>
<dbReference type="InterPro" id="IPR008928">
    <property type="entry name" value="6-hairpin_glycosidase_sf"/>
</dbReference>
<accession>A0ABY9QUZ2</accession>
<dbReference type="InterPro" id="IPR045089">
    <property type="entry name" value="PGGT1B-like"/>
</dbReference>
<dbReference type="InterPro" id="IPR012341">
    <property type="entry name" value="6hp_glycosidase-like_sf"/>
</dbReference>
<dbReference type="PANTHER" id="PTHR11774">
    <property type="entry name" value="GERANYLGERANYL TRANSFERASE TYPE BETA SUBUNIT"/>
    <property type="match status" value="1"/>
</dbReference>
<comment type="cofactor">
    <cofactor evidence="1">
        <name>Zn(2+)</name>
        <dbReference type="ChEBI" id="CHEBI:29105"/>
    </cofactor>
</comment>
<dbReference type="InterPro" id="IPR001330">
    <property type="entry name" value="Prenyltrans"/>
</dbReference>
<evidence type="ECO:0000256" key="8">
    <source>
        <dbReference type="ARBA" id="ARBA00030816"/>
    </source>
</evidence>
<evidence type="ECO:0000256" key="6">
    <source>
        <dbReference type="ARBA" id="ARBA00022737"/>
    </source>
</evidence>
<dbReference type="Pfam" id="PF00432">
    <property type="entry name" value="Prenyltrans"/>
    <property type="match status" value="1"/>
</dbReference>
<dbReference type="CDD" id="cd02890">
    <property type="entry name" value="PTase"/>
    <property type="match status" value="1"/>
</dbReference>
<evidence type="ECO:0000256" key="2">
    <source>
        <dbReference type="ARBA" id="ARBA00010497"/>
    </source>
</evidence>
<dbReference type="SUPFAM" id="SSF48208">
    <property type="entry name" value="Six-hairpin glycosidases"/>
    <property type="match status" value="1"/>
</dbReference>
<name>A0ABY9QUZ2_9PSED</name>
<dbReference type="Gene3D" id="1.50.10.20">
    <property type="match status" value="2"/>
</dbReference>
<dbReference type="Gene3D" id="1.50.10.10">
    <property type="match status" value="1"/>
</dbReference>
<keyword evidence="5" id="KW-0479">Metal-binding</keyword>
<evidence type="ECO:0000313" key="11">
    <source>
        <dbReference type="EMBL" id="WMW06885.1"/>
    </source>
</evidence>
<proteinExistence type="inferred from homology"/>
<evidence type="ECO:0000256" key="4">
    <source>
        <dbReference type="ARBA" id="ARBA00022679"/>
    </source>
</evidence>
<keyword evidence="3" id="KW-0637">Prenyltransferase</keyword>
<evidence type="ECO:0000256" key="7">
    <source>
        <dbReference type="ARBA" id="ARBA00022833"/>
    </source>
</evidence>
<evidence type="ECO:0000259" key="10">
    <source>
        <dbReference type="Pfam" id="PF00432"/>
    </source>
</evidence>
<dbReference type="InterPro" id="IPR008930">
    <property type="entry name" value="Terpenoid_cyclase/PrenylTrfase"/>
</dbReference>